<comment type="caution">
    <text evidence="5">The sequence shown here is derived from an EMBL/GenBank/DDBJ whole genome shotgun (WGS) entry which is preliminary data.</text>
</comment>
<accession>A0A813Y5W3</accession>
<keyword evidence="1" id="KW-0479">Metal-binding</keyword>
<feature type="domain" description="EF-hand" evidence="4">
    <location>
        <begin position="64"/>
        <end position="99"/>
    </location>
</feature>
<dbReference type="Pfam" id="PF13833">
    <property type="entry name" value="EF-hand_8"/>
    <property type="match status" value="1"/>
</dbReference>
<feature type="domain" description="EF-hand" evidence="4">
    <location>
        <begin position="100"/>
        <end position="135"/>
    </location>
</feature>
<dbReference type="OrthoDB" id="191686at2759"/>
<dbReference type="InterPro" id="IPR011992">
    <property type="entry name" value="EF-hand-dom_pair"/>
</dbReference>
<proteinExistence type="predicted"/>
<dbReference type="PROSITE" id="PS50222">
    <property type="entry name" value="EF_HAND_2"/>
    <property type="match status" value="3"/>
</dbReference>
<dbReference type="SMART" id="SM00054">
    <property type="entry name" value="EFh"/>
    <property type="match status" value="3"/>
</dbReference>
<keyword evidence="6" id="KW-1185">Reference proteome</keyword>
<dbReference type="InterPro" id="IPR028846">
    <property type="entry name" value="Recoverin"/>
</dbReference>
<evidence type="ECO:0000313" key="6">
    <source>
        <dbReference type="Proteomes" id="UP000663879"/>
    </source>
</evidence>
<gene>
    <name evidence="5" type="ORF">OXX778_LOCUS10205</name>
</gene>
<organism evidence="5 6">
    <name type="scientific">Brachionus calyciflorus</name>
    <dbReference type="NCBI Taxonomy" id="104777"/>
    <lineage>
        <taxon>Eukaryota</taxon>
        <taxon>Metazoa</taxon>
        <taxon>Spiralia</taxon>
        <taxon>Gnathifera</taxon>
        <taxon>Rotifera</taxon>
        <taxon>Eurotatoria</taxon>
        <taxon>Monogononta</taxon>
        <taxon>Pseudotrocha</taxon>
        <taxon>Ploima</taxon>
        <taxon>Brachionidae</taxon>
        <taxon>Brachionus</taxon>
    </lineage>
</organism>
<dbReference type="Gene3D" id="1.10.238.10">
    <property type="entry name" value="EF-hand"/>
    <property type="match status" value="1"/>
</dbReference>
<sequence length="192" mass="22125">MGINRSKNIIQITKDDVVTLSQKANLTEEEILDMHENFLKNFPRGTIDKKQFLDYFSGQRPDRNADVFCTQLFNAFDMDKNGYVDFHEFLLTITLTSNKDAKQKLRVAFRMYDVDNDGKLSHKEIEKLLVGIQNFYGTKLNKEEPSELATDLLKTYDKDNNSFITEEEFVDGLGSLTVRAIEMFSVLRTGSI</sequence>
<keyword evidence="3" id="KW-0106">Calcium</keyword>
<dbReference type="Proteomes" id="UP000663879">
    <property type="component" value="Unassembled WGS sequence"/>
</dbReference>
<dbReference type="PROSITE" id="PS00018">
    <property type="entry name" value="EF_HAND_1"/>
    <property type="match status" value="2"/>
</dbReference>
<dbReference type="AlphaFoldDB" id="A0A813Y5W3"/>
<dbReference type="SUPFAM" id="SSF47473">
    <property type="entry name" value="EF-hand"/>
    <property type="match status" value="1"/>
</dbReference>
<dbReference type="InterPro" id="IPR018247">
    <property type="entry name" value="EF_Hand_1_Ca_BS"/>
</dbReference>
<dbReference type="PANTHER" id="PTHR23055:SF69">
    <property type="entry name" value="NEURONAL CALCIUM SENSOR 2"/>
    <property type="match status" value="1"/>
</dbReference>
<evidence type="ECO:0000256" key="3">
    <source>
        <dbReference type="ARBA" id="ARBA00022837"/>
    </source>
</evidence>
<keyword evidence="2" id="KW-0677">Repeat</keyword>
<dbReference type="Pfam" id="PF13499">
    <property type="entry name" value="EF-hand_7"/>
    <property type="match status" value="1"/>
</dbReference>
<dbReference type="PRINTS" id="PR00450">
    <property type="entry name" value="RECOVERIN"/>
</dbReference>
<evidence type="ECO:0000256" key="2">
    <source>
        <dbReference type="ARBA" id="ARBA00022737"/>
    </source>
</evidence>
<dbReference type="EMBL" id="CAJNOC010001590">
    <property type="protein sequence ID" value="CAF0876661.1"/>
    <property type="molecule type" value="Genomic_DNA"/>
</dbReference>
<dbReference type="CDD" id="cd00051">
    <property type="entry name" value="EFh"/>
    <property type="match status" value="1"/>
</dbReference>
<evidence type="ECO:0000313" key="5">
    <source>
        <dbReference type="EMBL" id="CAF0876661.1"/>
    </source>
</evidence>
<protein>
    <recommendedName>
        <fullName evidence="4">EF-hand domain-containing protein</fullName>
    </recommendedName>
</protein>
<name>A0A813Y5W3_9BILA</name>
<evidence type="ECO:0000259" key="4">
    <source>
        <dbReference type="PROSITE" id="PS50222"/>
    </source>
</evidence>
<dbReference type="GO" id="GO:0005509">
    <property type="term" value="F:calcium ion binding"/>
    <property type="evidence" value="ECO:0007669"/>
    <property type="project" value="InterPro"/>
</dbReference>
<dbReference type="PANTHER" id="PTHR23055">
    <property type="entry name" value="CALCIUM BINDING PROTEINS"/>
    <property type="match status" value="1"/>
</dbReference>
<feature type="domain" description="EF-hand" evidence="4">
    <location>
        <begin position="144"/>
        <end position="179"/>
    </location>
</feature>
<reference evidence="5" key="1">
    <citation type="submission" date="2021-02" db="EMBL/GenBank/DDBJ databases">
        <authorList>
            <person name="Nowell W R."/>
        </authorList>
    </citation>
    <scope>NUCLEOTIDE SEQUENCE</scope>
    <source>
        <strain evidence="5">Ploen Becks lab</strain>
    </source>
</reference>
<evidence type="ECO:0000256" key="1">
    <source>
        <dbReference type="ARBA" id="ARBA00022723"/>
    </source>
</evidence>
<dbReference type="InterPro" id="IPR002048">
    <property type="entry name" value="EF_hand_dom"/>
</dbReference>